<name>A0A0C2RUT4_9BACL</name>
<dbReference type="Proteomes" id="UP000031938">
    <property type="component" value="Unassembled WGS sequence"/>
</dbReference>
<dbReference type="EMBL" id="JXRP01000018">
    <property type="protein sequence ID" value="KIL45489.1"/>
    <property type="molecule type" value="Genomic_DNA"/>
</dbReference>
<organism evidence="1 2">
    <name type="scientific">Jeotgalibacillus soli</name>
    <dbReference type="NCBI Taxonomy" id="889306"/>
    <lineage>
        <taxon>Bacteria</taxon>
        <taxon>Bacillati</taxon>
        <taxon>Bacillota</taxon>
        <taxon>Bacilli</taxon>
        <taxon>Bacillales</taxon>
        <taxon>Caryophanaceae</taxon>
        <taxon>Jeotgalibacillus</taxon>
    </lineage>
</organism>
<sequence length="140" mass="16364">MDFWQSLFPKNPSHLTPNEWQKWLQNYMNQAFTNHMVHENKEAPQSSSSSTNYQIFEAFHFIYVHVILTDSLKEHLKVHHTLSELTIHFSSETHEDLRIQLPAPVSKKGATAEIKDLILEVCLTKLKNQYETELSIESID</sequence>
<protein>
    <submittedName>
        <fullName evidence="1">Uncharacterized protein</fullName>
    </submittedName>
</protein>
<dbReference type="InterPro" id="IPR008978">
    <property type="entry name" value="HSP20-like_chaperone"/>
</dbReference>
<evidence type="ECO:0000313" key="1">
    <source>
        <dbReference type="EMBL" id="KIL45489.1"/>
    </source>
</evidence>
<comment type="caution">
    <text evidence="1">The sequence shown here is derived from an EMBL/GenBank/DDBJ whole genome shotgun (WGS) entry which is preliminary data.</text>
</comment>
<dbReference type="CDD" id="cd00298">
    <property type="entry name" value="ACD_sHsps_p23-like"/>
    <property type="match status" value="1"/>
</dbReference>
<dbReference type="PATRIC" id="fig|889306.3.peg.3044"/>
<dbReference type="AlphaFoldDB" id="A0A0C2RUT4"/>
<evidence type="ECO:0000313" key="2">
    <source>
        <dbReference type="Proteomes" id="UP000031938"/>
    </source>
</evidence>
<dbReference type="RefSeq" id="WP_041089843.1">
    <property type="nucleotide sequence ID" value="NZ_JXRP01000018.1"/>
</dbReference>
<gene>
    <name evidence="1" type="ORF">KP78_30330</name>
</gene>
<proteinExistence type="predicted"/>
<dbReference type="SUPFAM" id="SSF49764">
    <property type="entry name" value="HSP20-like chaperones"/>
    <property type="match status" value="1"/>
</dbReference>
<accession>A0A0C2RUT4</accession>
<reference evidence="1 2" key="1">
    <citation type="submission" date="2015-01" db="EMBL/GenBank/DDBJ databases">
        <title>Genome sequencing of Jeotgalibacillus soli.</title>
        <authorList>
            <person name="Goh K.M."/>
            <person name="Chan K.-G."/>
            <person name="Yaakop A.S."/>
            <person name="Ee R."/>
            <person name="Gan H.M."/>
            <person name="Chan C.S."/>
        </authorList>
    </citation>
    <scope>NUCLEOTIDE SEQUENCE [LARGE SCALE GENOMIC DNA]</scope>
    <source>
        <strain evidence="1 2">P9</strain>
    </source>
</reference>
<dbReference type="OrthoDB" id="2905328at2"/>
<keyword evidence="2" id="KW-1185">Reference proteome</keyword>